<evidence type="ECO:0000313" key="4">
    <source>
        <dbReference type="Proteomes" id="UP001642260"/>
    </source>
</evidence>
<dbReference type="AlphaFoldDB" id="A0ABC8LNC8"/>
<proteinExistence type="predicted"/>
<feature type="region of interest" description="Disordered" evidence="2">
    <location>
        <begin position="379"/>
        <end position="436"/>
    </location>
</feature>
<keyword evidence="1" id="KW-0175">Coiled coil</keyword>
<comment type="caution">
    <text evidence="3">The sequence shown here is derived from an EMBL/GenBank/DDBJ whole genome shotgun (WGS) entry which is preliminary data.</text>
</comment>
<feature type="coiled-coil region" evidence="1">
    <location>
        <begin position="120"/>
        <end position="147"/>
    </location>
</feature>
<sequence length="478" mass="53518">MSRRRSRRGKEPVAEATEVEDLVVKPMLEISGDKPERWGLFDDEMYAKKVEYMVRLIGEGHLFSKAHWGGGDANDKLYVYSEKVKVKKRKAITKAAGPVLKQRRMSSYYNRQVTVDAAKFAEMAEKIEEHGKEMARLREVYEKQERQWKKWKMLRKGGSLGKWRSGTKLRMKVRAKESQVAEEFRADMGVPSVSGEDVVRMNHGSSSVVGCEEITREMSGDGLDAREIGELGVLVKAVVADNEVCDSMNFLKNVCEVDLDIEKWKMQIDKVEEDGTGNMNEGETVHNEGLNENEADNGPPQDGRDSMKTDVVEENELEGTVSETNMGLGKDISEVDGGSEHGSENGEDDRMMGDVEEKLSTDRRMVVYTGTTYLFGEHVEGGNGQTGESMKDDDAGEKVRSIEENEEGSLGETPQMAVEEVSDSSPPTTVTHRPGEEDEQLAALLLAKDQYSFPDIVPFYEDCDYPFFEKVLTANQSV</sequence>
<feature type="region of interest" description="Disordered" evidence="2">
    <location>
        <begin position="273"/>
        <end position="352"/>
    </location>
</feature>
<reference evidence="3 4" key="1">
    <citation type="submission" date="2022-03" db="EMBL/GenBank/DDBJ databases">
        <authorList>
            <person name="Macdonald S."/>
            <person name="Ahmed S."/>
            <person name="Newling K."/>
        </authorList>
    </citation>
    <scope>NUCLEOTIDE SEQUENCE [LARGE SCALE GENOMIC DNA]</scope>
</reference>
<feature type="compositionally biased region" description="Basic and acidic residues" evidence="2">
    <location>
        <begin position="389"/>
        <end position="403"/>
    </location>
</feature>
<evidence type="ECO:0000256" key="2">
    <source>
        <dbReference type="SAM" id="MobiDB-lite"/>
    </source>
</evidence>
<gene>
    <name evidence="3" type="ORF">ERUC_LOCUS37764</name>
</gene>
<feature type="compositionally biased region" description="Basic and acidic residues" evidence="2">
    <location>
        <begin position="302"/>
        <end position="311"/>
    </location>
</feature>
<accession>A0ABC8LNC8</accession>
<name>A0ABC8LNC8_ERUVS</name>
<organism evidence="3 4">
    <name type="scientific">Eruca vesicaria subsp. sativa</name>
    <name type="common">Garden rocket</name>
    <name type="synonym">Eruca sativa</name>
    <dbReference type="NCBI Taxonomy" id="29727"/>
    <lineage>
        <taxon>Eukaryota</taxon>
        <taxon>Viridiplantae</taxon>
        <taxon>Streptophyta</taxon>
        <taxon>Embryophyta</taxon>
        <taxon>Tracheophyta</taxon>
        <taxon>Spermatophyta</taxon>
        <taxon>Magnoliopsida</taxon>
        <taxon>eudicotyledons</taxon>
        <taxon>Gunneridae</taxon>
        <taxon>Pentapetalae</taxon>
        <taxon>rosids</taxon>
        <taxon>malvids</taxon>
        <taxon>Brassicales</taxon>
        <taxon>Brassicaceae</taxon>
        <taxon>Brassiceae</taxon>
        <taxon>Eruca</taxon>
    </lineage>
</organism>
<protein>
    <submittedName>
        <fullName evidence="3">Uncharacterized protein</fullName>
    </submittedName>
</protein>
<dbReference type="Proteomes" id="UP001642260">
    <property type="component" value="Unassembled WGS sequence"/>
</dbReference>
<evidence type="ECO:0000256" key="1">
    <source>
        <dbReference type="SAM" id="Coils"/>
    </source>
</evidence>
<keyword evidence="4" id="KW-1185">Reference proteome</keyword>
<feature type="compositionally biased region" description="Basic and acidic residues" evidence="2">
    <location>
        <begin position="338"/>
        <end position="352"/>
    </location>
</feature>
<dbReference type="EMBL" id="CAKOAT010659598">
    <property type="protein sequence ID" value="CAH8385281.1"/>
    <property type="molecule type" value="Genomic_DNA"/>
</dbReference>
<evidence type="ECO:0000313" key="3">
    <source>
        <dbReference type="EMBL" id="CAH8385281.1"/>
    </source>
</evidence>